<feature type="chain" id="PRO_5035446619" evidence="1">
    <location>
        <begin position="37"/>
        <end position="86"/>
    </location>
</feature>
<keyword evidence="1" id="KW-0732">Signal</keyword>
<dbReference type="Proteomes" id="UP000797356">
    <property type="component" value="Chromosome 13"/>
</dbReference>
<dbReference type="AlphaFoldDB" id="A0A8K0ISR1"/>
<feature type="signal peptide" evidence="1">
    <location>
        <begin position="1"/>
        <end position="36"/>
    </location>
</feature>
<dbReference type="EMBL" id="CM017884">
    <property type="protein sequence ID" value="KAG1366546.1"/>
    <property type="molecule type" value="Genomic_DNA"/>
</dbReference>
<comment type="caution">
    <text evidence="2">The sequence shown here is derived from an EMBL/GenBank/DDBJ whole genome shotgun (WGS) entry which is preliminary data.</text>
</comment>
<evidence type="ECO:0000256" key="1">
    <source>
        <dbReference type="SAM" id="SignalP"/>
    </source>
</evidence>
<feature type="non-terminal residue" evidence="2">
    <location>
        <position position="1"/>
    </location>
</feature>
<reference evidence="2" key="1">
    <citation type="journal article" date="2017" name="Gigascience">
        <title>The genome draft of coconut (Cocos nucifera).</title>
        <authorList>
            <person name="Xiao Y."/>
            <person name="Xu P."/>
            <person name="Fan H."/>
            <person name="Baudouin L."/>
            <person name="Xia W."/>
            <person name="Bocs S."/>
            <person name="Xu J."/>
            <person name="Li Q."/>
            <person name="Guo A."/>
            <person name="Zhou L."/>
            <person name="Li J."/>
            <person name="Wu Y."/>
            <person name="Ma Z."/>
            <person name="Armero A."/>
            <person name="Issali A.E."/>
            <person name="Liu N."/>
            <person name="Peng M."/>
            <person name="Yang Y."/>
        </authorList>
    </citation>
    <scope>NUCLEOTIDE SEQUENCE</scope>
    <source>
        <tissue evidence="2">Spear leaf of Hainan Tall coconut</tissue>
    </source>
</reference>
<reference evidence="2" key="2">
    <citation type="submission" date="2019-07" db="EMBL/GenBank/DDBJ databases">
        <authorList>
            <person name="Yang Y."/>
            <person name="Bocs S."/>
            <person name="Baudouin L."/>
        </authorList>
    </citation>
    <scope>NUCLEOTIDE SEQUENCE</scope>
    <source>
        <tissue evidence="2">Spear leaf of Hainan Tall coconut</tissue>
    </source>
</reference>
<protein>
    <submittedName>
        <fullName evidence="2">Uncharacterized protein</fullName>
    </submittedName>
</protein>
<proteinExistence type="predicted"/>
<evidence type="ECO:0000313" key="3">
    <source>
        <dbReference type="Proteomes" id="UP000797356"/>
    </source>
</evidence>
<name>A0A8K0ISR1_COCNU</name>
<keyword evidence="3" id="KW-1185">Reference proteome</keyword>
<accession>A0A8K0ISR1</accession>
<evidence type="ECO:0000313" key="2">
    <source>
        <dbReference type="EMBL" id="KAG1366546.1"/>
    </source>
</evidence>
<sequence length="86" mass="9095">IQEIKTQSHIMAPNKAVLALAMVVMVLMASAAPAAADKEDCFCPCMRDKCMVIAGATRDDCAAACTDGCHQLEMEGQPNPGEFCGF</sequence>
<gene>
    <name evidence="2" type="ORF">COCNU_13G003360</name>
</gene>
<organism evidence="2 3">
    <name type="scientific">Cocos nucifera</name>
    <name type="common">Coconut palm</name>
    <dbReference type="NCBI Taxonomy" id="13894"/>
    <lineage>
        <taxon>Eukaryota</taxon>
        <taxon>Viridiplantae</taxon>
        <taxon>Streptophyta</taxon>
        <taxon>Embryophyta</taxon>
        <taxon>Tracheophyta</taxon>
        <taxon>Spermatophyta</taxon>
        <taxon>Magnoliopsida</taxon>
        <taxon>Liliopsida</taxon>
        <taxon>Arecaceae</taxon>
        <taxon>Arecoideae</taxon>
        <taxon>Cocoseae</taxon>
        <taxon>Attaleinae</taxon>
        <taxon>Cocos</taxon>
    </lineage>
</organism>